<evidence type="ECO:0000313" key="11">
    <source>
        <dbReference type="EMBL" id="PBQ24643.1"/>
    </source>
</evidence>
<dbReference type="InterPro" id="IPR002293">
    <property type="entry name" value="AA/rel_permease1"/>
</dbReference>
<keyword evidence="6" id="KW-0029">Amino-acid transport</keyword>
<dbReference type="NCBIfam" id="TIGR00905">
    <property type="entry name" value="2A0302"/>
    <property type="match status" value="1"/>
</dbReference>
<dbReference type="GO" id="GO:0006527">
    <property type="term" value="P:L-arginine catabolic process"/>
    <property type="evidence" value="ECO:0007669"/>
    <property type="project" value="UniProtKB-UniRule"/>
</dbReference>
<dbReference type="Gene3D" id="1.20.1740.10">
    <property type="entry name" value="Amino acid/polyamine transporter I"/>
    <property type="match status" value="1"/>
</dbReference>
<dbReference type="GO" id="GO:0043858">
    <property type="term" value="F:arginine:ornithine antiporter activity"/>
    <property type="evidence" value="ECO:0007669"/>
    <property type="project" value="UniProtKB-UniRule"/>
</dbReference>
<evidence type="ECO:0000313" key="13">
    <source>
        <dbReference type="Proteomes" id="UP000217918"/>
    </source>
</evidence>
<dbReference type="AlphaFoldDB" id="A0A2A3TWN8"/>
<dbReference type="Proteomes" id="UP000217918">
    <property type="component" value="Unassembled WGS sequence"/>
</dbReference>
<feature type="transmembrane region" description="Helical" evidence="10">
    <location>
        <begin position="236"/>
        <end position="257"/>
    </location>
</feature>
<reference evidence="12" key="2">
    <citation type="submission" date="2022-11" db="EMBL/GenBank/DDBJ databases">
        <title>Whole genome sequence of Levilactobacillus brevis SMB091.</title>
        <authorList>
            <person name="Kim J.-M."/>
            <person name="Kim O.-C."/>
            <person name="Choi Y.H."/>
            <person name="Han N.S."/>
            <person name="Hurh B."/>
        </authorList>
    </citation>
    <scope>NUCLEOTIDE SEQUENCE</scope>
    <source>
        <strain evidence="12">SMB091</strain>
    </source>
</reference>
<dbReference type="InterPro" id="IPR050367">
    <property type="entry name" value="APC_superfamily"/>
</dbReference>
<feature type="transmembrane region" description="Helical" evidence="10">
    <location>
        <begin position="391"/>
        <end position="421"/>
    </location>
</feature>
<feature type="transmembrane region" description="Helical" evidence="10">
    <location>
        <begin position="358"/>
        <end position="379"/>
    </location>
</feature>
<protein>
    <recommendedName>
        <fullName evidence="9">Arginine-ornithine antiporter</fullName>
    </recommendedName>
</protein>
<name>A0A2A3TWN8_LEVBR</name>
<dbReference type="GeneID" id="56993898"/>
<dbReference type="EMBL" id="NVYO01000001">
    <property type="protein sequence ID" value="PBQ24643.1"/>
    <property type="molecule type" value="Genomic_DNA"/>
</dbReference>
<evidence type="ECO:0000313" key="12">
    <source>
        <dbReference type="EMBL" id="WAD01296.1"/>
    </source>
</evidence>
<keyword evidence="4" id="KW-1003">Cell membrane</keyword>
<evidence type="ECO:0000256" key="8">
    <source>
        <dbReference type="ARBA" id="ARBA00023136"/>
    </source>
</evidence>
<comment type="subcellular location">
    <subcellularLocation>
        <location evidence="1">Cell membrane</location>
        <topology evidence="1">Multi-pass membrane protein</topology>
    </subcellularLocation>
</comment>
<feature type="transmembrane region" description="Helical" evidence="10">
    <location>
        <begin position="277"/>
        <end position="301"/>
    </location>
</feature>
<dbReference type="RefSeq" id="WP_011668702.1">
    <property type="nucleotide sequence ID" value="NZ_BBOW01000093.1"/>
</dbReference>
<feature type="transmembrane region" description="Helical" evidence="10">
    <location>
        <begin position="163"/>
        <end position="185"/>
    </location>
</feature>
<evidence type="ECO:0000256" key="6">
    <source>
        <dbReference type="ARBA" id="ARBA00022970"/>
    </source>
</evidence>
<evidence type="ECO:0000256" key="3">
    <source>
        <dbReference type="ARBA" id="ARBA00022448"/>
    </source>
</evidence>
<accession>A0A2A3TWN8</accession>
<keyword evidence="7 10" id="KW-1133">Transmembrane helix</keyword>
<evidence type="ECO:0000256" key="7">
    <source>
        <dbReference type="ARBA" id="ARBA00022989"/>
    </source>
</evidence>
<evidence type="ECO:0000256" key="2">
    <source>
        <dbReference type="ARBA" id="ARBA00008220"/>
    </source>
</evidence>
<dbReference type="GO" id="GO:1903826">
    <property type="term" value="P:L-arginine transmembrane transport"/>
    <property type="evidence" value="ECO:0007669"/>
    <property type="project" value="InterPro"/>
</dbReference>
<feature type="transmembrane region" description="Helical" evidence="10">
    <location>
        <begin position="446"/>
        <end position="468"/>
    </location>
</feature>
<comment type="similarity">
    <text evidence="2">Belongs to the amino acid-polyamine-organocation (APC) superfamily. Basic amino acid/polyamine antiporter (APA) (TC 2.A.3.2) family.</text>
</comment>
<organism evidence="11 13">
    <name type="scientific">Levilactobacillus brevis</name>
    <name type="common">Lactobacillus brevis</name>
    <dbReference type="NCBI Taxonomy" id="1580"/>
    <lineage>
        <taxon>Bacteria</taxon>
        <taxon>Bacillati</taxon>
        <taxon>Bacillota</taxon>
        <taxon>Bacilli</taxon>
        <taxon>Lactobacillales</taxon>
        <taxon>Lactobacillaceae</taxon>
        <taxon>Levilactobacillus</taxon>
    </lineage>
</organism>
<dbReference type="GO" id="GO:0005886">
    <property type="term" value="C:plasma membrane"/>
    <property type="evidence" value="ECO:0007669"/>
    <property type="project" value="UniProtKB-SubCell"/>
</dbReference>
<evidence type="ECO:0000256" key="4">
    <source>
        <dbReference type="ARBA" id="ARBA00022475"/>
    </source>
</evidence>
<dbReference type="Proteomes" id="UP001164768">
    <property type="component" value="Chromosome"/>
</dbReference>
<dbReference type="InterPro" id="IPR004754">
    <property type="entry name" value="Amino_acid_antiprt"/>
</dbReference>
<proteinExistence type="inferred from homology"/>
<feature type="transmembrane region" description="Helical" evidence="10">
    <location>
        <begin position="333"/>
        <end position="352"/>
    </location>
</feature>
<dbReference type="PANTHER" id="PTHR42770:SF4">
    <property type="entry name" value="ARGININE_ORNITHINE ANTIPORTER-RELATED"/>
    <property type="match status" value="1"/>
</dbReference>
<evidence type="ECO:0000256" key="1">
    <source>
        <dbReference type="ARBA" id="ARBA00004651"/>
    </source>
</evidence>
<feature type="transmembrane region" description="Helical" evidence="10">
    <location>
        <begin position="41"/>
        <end position="63"/>
    </location>
</feature>
<sequence>MDENKGLSMGALTAAVVTSSIGSGVFTLTSSLAGGAAAGPVLLAWLVVGFGILMLALSLNNLLQKNPEAEGVQAYAQAGFGNFAGFVSGWGYWLSAWLGNVAFATVLMSSLGYFFPLFKGGQNVPSVILASVVSWGLTYIVNRGVESAAAMNTIITICKLIPLFTFIVVGIFVFKGGMFTAHFWSNVSSGVAGGANIWTQFKSCLMIMMWVFVGVEGASMLSSRAKSKSEAGRATIIGIICLLIIYVLASVLPYGYLSQDALAKINQPAMLYIFQDMVGTWGGAFIGVGLIIAILGSWLSWTMLPADTTMLMAEEKLLPAYFGKKNKNGAPTFSLVLTAALIQIFLLVLLFSEEAYNFALSLCTAAIVVCYIFVGAYQVKFSYQNKDMKQFWIGFFALLFQVVAITLAGLHFLMLVCIGYLPGIYFYYRAKKDYSLDGGKLTKMEILYSIAIVAFAIISIVMVAMGAIQI</sequence>
<gene>
    <name evidence="11" type="primary">arcD</name>
    <name evidence="11" type="ORF">CNR29_11690</name>
    <name evidence="12" type="ORF">ORR04_10210</name>
</gene>
<reference evidence="11 13" key="1">
    <citation type="submission" date="2017-09" db="EMBL/GenBank/DDBJ databases">
        <title>Genome sequence of Lactobacillus brevis D7.</title>
        <authorList>
            <person name="Kwon M.-S."/>
            <person name="Lim S.K."/>
            <person name="Choi H.-J."/>
        </authorList>
    </citation>
    <scope>NUCLEOTIDE SEQUENCE [LARGE SCALE GENOMIC DNA]</scope>
    <source>
        <strain evidence="11 13">D7</strain>
    </source>
</reference>
<feature type="transmembrane region" description="Helical" evidence="10">
    <location>
        <begin position="124"/>
        <end position="142"/>
    </location>
</feature>
<keyword evidence="3" id="KW-0813">Transport</keyword>
<dbReference type="Pfam" id="PF13520">
    <property type="entry name" value="AA_permease_2"/>
    <property type="match status" value="1"/>
</dbReference>
<dbReference type="PANTHER" id="PTHR42770">
    <property type="entry name" value="AMINO ACID TRANSPORTER-RELATED"/>
    <property type="match status" value="1"/>
</dbReference>
<keyword evidence="5 10" id="KW-0812">Transmembrane</keyword>
<evidence type="ECO:0000256" key="9">
    <source>
        <dbReference type="NCBIfam" id="TIGR03810"/>
    </source>
</evidence>
<dbReference type="InterPro" id="IPR022461">
    <property type="entry name" value="Arg/Orn_antiprt_ArcD"/>
</dbReference>
<keyword evidence="8 10" id="KW-0472">Membrane</keyword>
<dbReference type="OMA" id="FNSDNRV"/>
<dbReference type="PIRSF" id="PIRSF006060">
    <property type="entry name" value="AA_transporter"/>
    <property type="match status" value="1"/>
</dbReference>
<feature type="transmembrane region" description="Helical" evidence="10">
    <location>
        <begin position="6"/>
        <end position="29"/>
    </location>
</feature>
<dbReference type="NCBIfam" id="TIGR03810">
    <property type="entry name" value="arg_ornith_anti"/>
    <property type="match status" value="1"/>
</dbReference>
<dbReference type="EMBL" id="CP113117">
    <property type="protein sequence ID" value="WAD01296.1"/>
    <property type="molecule type" value="Genomic_DNA"/>
</dbReference>
<evidence type="ECO:0000256" key="5">
    <source>
        <dbReference type="ARBA" id="ARBA00022692"/>
    </source>
</evidence>
<evidence type="ECO:0000256" key="10">
    <source>
        <dbReference type="SAM" id="Phobius"/>
    </source>
</evidence>